<dbReference type="InterPro" id="IPR019076">
    <property type="entry name" value="Spore_lipoprot_YhcN/YlaJ-like"/>
</dbReference>
<keyword evidence="3" id="KW-1185">Reference proteome</keyword>
<dbReference type="PROSITE" id="PS51257">
    <property type="entry name" value="PROKAR_LIPOPROTEIN"/>
    <property type="match status" value="1"/>
</dbReference>
<dbReference type="Proteomes" id="UP000769780">
    <property type="component" value="Unassembled WGS sequence"/>
</dbReference>
<evidence type="ECO:0000313" key="3">
    <source>
        <dbReference type="Proteomes" id="UP000769780"/>
    </source>
</evidence>
<evidence type="ECO:0000313" key="2">
    <source>
        <dbReference type="EMBL" id="MBY0095218.1"/>
    </source>
</evidence>
<comment type="caution">
    <text evidence="2">The sequence shown here is derived from an EMBL/GenBank/DDBJ whole genome shotgun (WGS) entry which is preliminary data.</text>
</comment>
<keyword evidence="2" id="KW-0449">Lipoprotein</keyword>
<dbReference type="Pfam" id="PF09580">
    <property type="entry name" value="Spore_YhcN_YlaJ"/>
    <property type="match status" value="1"/>
</dbReference>
<organism evidence="2 3">
    <name type="scientific">Mesobacillus maritimus</name>
    <dbReference type="NCBI Taxonomy" id="1643336"/>
    <lineage>
        <taxon>Bacteria</taxon>
        <taxon>Bacillati</taxon>
        <taxon>Bacillota</taxon>
        <taxon>Bacilli</taxon>
        <taxon>Bacillales</taxon>
        <taxon>Bacillaceae</taxon>
        <taxon>Mesobacillus</taxon>
    </lineage>
</organism>
<name>A0ABS7JZ00_9BACI</name>
<accession>A0ABS7JZ00</accession>
<dbReference type="EMBL" id="JACWFH010000001">
    <property type="protein sequence ID" value="MBY0095218.1"/>
    <property type="molecule type" value="Genomic_DNA"/>
</dbReference>
<feature type="chain" id="PRO_5045639965" evidence="1">
    <location>
        <begin position="20"/>
        <end position="195"/>
    </location>
</feature>
<protein>
    <submittedName>
        <fullName evidence="2">YhcN/YlaJ family sporulation lipoprotein</fullName>
    </submittedName>
</protein>
<proteinExistence type="predicted"/>
<sequence>MIKKTLILGLLLFLTLISAGCSVSMDEEVNPKTLDFTGRDTIGEDNSFDTTNGVEINSDHTGDHLDDKRMKITKVEPSPQITNTQTQVSLEEVTADQVALIDDVSDAIIVETDNNAFVAVQLDSHHKNITDDLRTKITQIVTANVENAEAVHIANNPEFYRKMETYERYLKSGTPTSDYIDDFSETIRRIFPDAR</sequence>
<reference evidence="2 3" key="1">
    <citation type="submission" date="2020-07" db="EMBL/GenBank/DDBJ databases">
        <title>Fungal Genomes of the International Space Station.</title>
        <authorList>
            <person name="Seuylemezian A."/>
            <person name="Singh N.K."/>
            <person name="Wood J."/>
            <person name="Venkateswaran K."/>
        </authorList>
    </citation>
    <scope>NUCLEOTIDE SEQUENCE [LARGE SCALE GENOMIC DNA]</scope>
    <source>
        <strain evidence="2 3">PL-B2</strain>
    </source>
</reference>
<evidence type="ECO:0000256" key="1">
    <source>
        <dbReference type="SAM" id="SignalP"/>
    </source>
</evidence>
<keyword evidence="1" id="KW-0732">Signal</keyword>
<gene>
    <name evidence="2" type="ORF">H0185_00090</name>
</gene>
<feature type="signal peptide" evidence="1">
    <location>
        <begin position="1"/>
        <end position="19"/>
    </location>
</feature>
<dbReference type="RefSeq" id="WP_221870004.1">
    <property type="nucleotide sequence ID" value="NZ_JACWFH010000001.1"/>
</dbReference>